<feature type="compositionally biased region" description="Polar residues" evidence="7">
    <location>
        <begin position="300"/>
        <end position="310"/>
    </location>
</feature>
<dbReference type="InterPro" id="IPR006652">
    <property type="entry name" value="Kelch_1"/>
</dbReference>
<dbReference type="Gene3D" id="1.10.287.1490">
    <property type="match status" value="1"/>
</dbReference>
<name>A0A642VE32_9ASCO</name>
<dbReference type="Gene3D" id="2.120.10.80">
    <property type="entry name" value="Kelch-type beta propeller"/>
    <property type="match status" value="1"/>
</dbReference>
<accession>A0A642VE32</accession>
<dbReference type="SUPFAM" id="SSF57997">
    <property type="entry name" value="Tropomyosin"/>
    <property type="match status" value="1"/>
</dbReference>
<dbReference type="GO" id="GO:0061245">
    <property type="term" value="P:establishment or maintenance of bipolar cell polarity"/>
    <property type="evidence" value="ECO:0007669"/>
    <property type="project" value="TreeGrafter"/>
</dbReference>
<evidence type="ECO:0000256" key="6">
    <source>
        <dbReference type="SAM" id="Coils"/>
    </source>
</evidence>
<evidence type="ECO:0000256" key="7">
    <source>
        <dbReference type="SAM" id="MobiDB-lite"/>
    </source>
</evidence>
<evidence type="ECO:0000256" key="4">
    <source>
        <dbReference type="ARBA" id="ARBA00022737"/>
    </source>
</evidence>
<dbReference type="EMBL" id="SWFS01000021">
    <property type="protein sequence ID" value="KAA8917651.1"/>
    <property type="molecule type" value="Genomic_DNA"/>
</dbReference>
<reference evidence="8" key="1">
    <citation type="journal article" date="2019" name="G3 (Bethesda)">
        <title>Genome Assemblies of Two Rare Opportunistic Yeast Pathogens: Diutina rugosa (syn. Candida rugosa) and Trichomonascus ciferrii (syn. Candida ciferrii).</title>
        <authorList>
            <person name="Mixao V."/>
            <person name="Saus E."/>
            <person name="Hansen A.P."/>
            <person name="Lass-Florl C."/>
            <person name="Gabaldon T."/>
        </authorList>
    </citation>
    <scope>NUCLEOTIDE SEQUENCE</scope>
    <source>
        <strain evidence="8">CBS 4856</strain>
    </source>
</reference>
<feature type="compositionally biased region" description="Low complexity" evidence="7">
    <location>
        <begin position="532"/>
        <end position="549"/>
    </location>
</feature>
<dbReference type="Proteomes" id="UP000761534">
    <property type="component" value="Unassembled WGS sequence"/>
</dbReference>
<feature type="compositionally biased region" description="Basic and acidic residues" evidence="7">
    <location>
        <begin position="424"/>
        <end position="461"/>
    </location>
</feature>
<keyword evidence="9" id="KW-1185">Reference proteome</keyword>
<evidence type="ECO:0000256" key="3">
    <source>
        <dbReference type="ARBA" id="ARBA00022490"/>
    </source>
</evidence>
<evidence type="ECO:0000313" key="8">
    <source>
        <dbReference type="EMBL" id="KAA8917651.1"/>
    </source>
</evidence>
<feature type="compositionally biased region" description="Basic and acidic residues" evidence="7">
    <location>
        <begin position="679"/>
        <end position="691"/>
    </location>
</feature>
<feature type="compositionally biased region" description="Acidic residues" evidence="7">
    <location>
        <begin position="940"/>
        <end position="953"/>
    </location>
</feature>
<protein>
    <submittedName>
        <fullName evidence="8">Uncharacterized protein</fullName>
    </submittedName>
</protein>
<keyword evidence="5 6" id="KW-0175">Coiled coil</keyword>
<comment type="subcellular location">
    <subcellularLocation>
        <location evidence="1">Cytoplasm</location>
    </subcellularLocation>
</comment>
<dbReference type="Pfam" id="PF24681">
    <property type="entry name" value="Kelch_KLHDC2_KLHL20_DRC7"/>
    <property type="match status" value="1"/>
</dbReference>
<feature type="coiled-coil region" evidence="6">
    <location>
        <begin position="773"/>
        <end position="898"/>
    </location>
</feature>
<feature type="region of interest" description="Disordered" evidence="7">
    <location>
        <begin position="1204"/>
        <end position="1224"/>
    </location>
</feature>
<evidence type="ECO:0000256" key="1">
    <source>
        <dbReference type="ARBA" id="ARBA00004496"/>
    </source>
</evidence>
<dbReference type="PANTHER" id="PTHR23244">
    <property type="entry name" value="KELCH REPEAT DOMAIN"/>
    <property type="match status" value="1"/>
</dbReference>
<dbReference type="AlphaFoldDB" id="A0A642VE32"/>
<dbReference type="InterPro" id="IPR015915">
    <property type="entry name" value="Kelch-typ_b-propeller"/>
</dbReference>
<feature type="region of interest" description="Disordered" evidence="7">
    <location>
        <begin position="679"/>
        <end position="705"/>
    </location>
</feature>
<dbReference type="FunFam" id="2.120.10.80:FF:000049">
    <property type="entry name" value="Cell polarity protein (Tea1)"/>
    <property type="match status" value="1"/>
</dbReference>
<feature type="region of interest" description="Disordered" evidence="7">
    <location>
        <begin position="746"/>
        <end position="765"/>
    </location>
</feature>
<keyword evidence="3" id="KW-0963">Cytoplasm</keyword>
<dbReference type="VEuPathDB" id="FungiDB:TRICI_000187"/>
<gene>
    <name evidence="8" type="ORF">TRICI_000187</name>
</gene>
<dbReference type="PANTHER" id="PTHR23244:SF456">
    <property type="entry name" value="MULTIPLE EPIDERMAL GROWTH FACTOR-LIKE DOMAINS PROTEIN 8"/>
    <property type="match status" value="1"/>
</dbReference>
<dbReference type="SMART" id="SM00612">
    <property type="entry name" value="Kelch"/>
    <property type="match status" value="2"/>
</dbReference>
<comment type="caution">
    <text evidence="8">The sequence shown here is derived from an EMBL/GenBank/DDBJ whole genome shotgun (WGS) entry which is preliminary data.</text>
</comment>
<evidence type="ECO:0000256" key="2">
    <source>
        <dbReference type="ARBA" id="ARBA00022441"/>
    </source>
</evidence>
<feature type="region of interest" description="Disordered" evidence="7">
    <location>
        <begin position="922"/>
        <end position="953"/>
    </location>
</feature>
<feature type="region of interest" description="Disordered" evidence="7">
    <location>
        <begin position="1048"/>
        <end position="1069"/>
    </location>
</feature>
<dbReference type="GO" id="GO:0051285">
    <property type="term" value="C:cell cortex of cell tip"/>
    <property type="evidence" value="ECO:0007669"/>
    <property type="project" value="TreeGrafter"/>
</dbReference>
<dbReference type="OrthoDB" id="45365at2759"/>
<keyword evidence="2" id="KW-0880">Kelch repeat</keyword>
<dbReference type="SUPFAM" id="SSF117281">
    <property type="entry name" value="Kelch motif"/>
    <property type="match status" value="1"/>
</dbReference>
<sequence>MKVDLETLTGYLLDTEGCPSPRVGHASLTLGNAFIVFGGDTKIEETDELDDNLYLLNTTTLKWTVANPVGPKPSGRYGHSISTIGSKVYIFGGQLDDYFFDDLVCYDLTTLRSQNSQWELIKPTSASPPPRTNHTVVTFQEKLYLFGGTDGKLWYSDTWCYDPQLNSWTLLECSGFIPAPCEGHSATIVGDIMYVFGGRSSQGKDLNTLSALKLTTRKWFTFQNLGPGPSPRSGHSMTAFGGYKILVMGGESPDVVSTEEESEDKNHTVFVLDTSRINYPPDTGAPHSPPPQQQPMGPRSPSNNSYYQNKPSSPPPNTLPPRTSFESEKSREAIAAARSTSPMDRSGFATPAEQPAVNNKSIDEHLRSPSGMSELTPGVGYERVDVGPSDNYDETDGGDGMSATTYESAENDAQEEASTYSPVHLDDGSKKSLETPTLNHRDSTDTMTERNKQGADLRTKTPDVSNIPGAWQPEGSQPLDADDDDDVPPGLNKDLSSSSPPQSADTSREMSSTPHIKREDSLDEGYYGNGSAAAAGVAGGVAAAAAAGGIMSRKSSEGQEVTPTRGSFDQEATLDSGDKEVNSVQQALERLKASNSWYETELAAARDAGYVPSSRPPVDVLKLRRVSQRLTHDTADTLSEREILITALNELKEELNSVQANVKMQAEAASERISKAEKARDAALEENERLKSGLGGRDSARGMETVGSEQSVIISGLESKVKELENKLAHANKTKALLLGGGAVSSTTGDGAREIQDEDEEEGTRGDITYQKFDELRTNNVSLEKQLRAQTDKLVLAEHEVSQMRSQLEELQTRCTDLENTAEDKVQALAAITASLRAAEDRASEANRQLSEHQTSRAEMEERVRQLEREAEEHQQRIETSQRDLDEHKGLLEHANAQNEHASLALTNHIEKIVTMWGASKSFSRSKGMSKRQSTRSMSEDGDTTLGDEEVGEPEDPRYIELQKKLNDVTQLHETHRAAADKASDELSAALAEISQLKQQLATSDGSRSGTEEELTRAMEQVKCVRAELETNQMTLDDMTKRYAELETRLSDSDESHEQRVKESERKLEELDKEHKARYAELEEDYEKSLQYFKNTETALSRTREELAKYKDMSNKLKSELDDLKLRAQEDEEGADRERGMSSPSMGSKYSTKNFDLQLRDLRAQIIILQEERDDLRENILDLKKKGINTKHDLEEAQKQVQELSQENDNLRSKLQHVENGNGL</sequence>
<keyword evidence="4" id="KW-0677">Repeat</keyword>
<evidence type="ECO:0000256" key="5">
    <source>
        <dbReference type="ARBA" id="ARBA00023054"/>
    </source>
</evidence>
<feature type="region of interest" description="Disordered" evidence="7">
    <location>
        <begin position="1125"/>
        <end position="1150"/>
    </location>
</feature>
<feature type="region of interest" description="Disordered" evidence="7">
    <location>
        <begin position="276"/>
        <end position="581"/>
    </location>
</feature>
<proteinExistence type="predicted"/>
<evidence type="ECO:0000313" key="9">
    <source>
        <dbReference type="Proteomes" id="UP000761534"/>
    </source>
</evidence>
<feature type="compositionally biased region" description="Polar residues" evidence="7">
    <location>
        <begin position="558"/>
        <end position="567"/>
    </location>
</feature>
<organism evidence="8 9">
    <name type="scientific">Trichomonascus ciferrii</name>
    <dbReference type="NCBI Taxonomy" id="44093"/>
    <lineage>
        <taxon>Eukaryota</taxon>
        <taxon>Fungi</taxon>
        <taxon>Dikarya</taxon>
        <taxon>Ascomycota</taxon>
        <taxon>Saccharomycotina</taxon>
        <taxon>Dipodascomycetes</taxon>
        <taxon>Dipodascales</taxon>
        <taxon>Trichomonascaceae</taxon>
        <taxon>Trichomonascus</taxon>
        <taxon>Trichomonascus ciferrii complex</taxon>
    </lineage>
</organism>